<dbReference type="PANTHER" id="PTHR46696:SF1">
    <property type="entry name" value="CYTOCHROME P450 YJIB-RELATED"/>
    <property type="match status" value="1"/>
</dbReference>
<dbReference type="SUPFAM" id="SSF48264">
    <property type="entry name" value="Cytochrome P450"/>
    <property type="match status" value="1"/>
</dbReference>
<reference evidence="3" key="1">
    <citation type="journal article" date="2019" name="Int. J. Syst. Evol. Microbiol.">
        <title>The Global Catalogue of Microorganisms (GCM) 10K type strain sequencing project: providing services to taxonomists for standard genome sequencing and annotation.</title>
        <authorList>
            <consortium name="The Broad Institute Genomics Platform"/>
            <consortium name="The Broad Institute Genome Sequencing Center for Infectious Disease"/>
            <person name="Wu L."/>
            <person name="Ma J."/>
        </authorList>
    </citation>
    <scope>NUCLEOTIDE SEQUENCE [LARGE SCALE GENOMIC DNA]</scope>
    <source>
        <strain evidence="3">JCM 9687</strain>
    </source>
</reference>
<dbReference type="EMBL" id="BAAAYK010000038">
    <property type="protein sequence ID" value="GAA3361219.1"/>
    <property type="molecule type" value="Genomic_DNA"/>
</dbReference>
<evidence type="ECO:0000313" key="2">
    <source>
        <dbReference type="EMBL" id="GAA3361219.1"/>
    </source>
</evidence>
<name>A0ABP6RUY6_9PSEU</name>
<dbReference type="InterPro" id="IPR002397">
    <property type="entry name" value="Cyt_P450_B"/>
</dbReference>
<dbReference type="Gene3D" id="1.10.630.10">
    <property type="entry name" value="Cytochrome P450"/>
    <property type="match status" value="1"/>
</dbReference>
<gene>
    <name evidence="2" type="ORF">GCM10020366_44320</name>
</gene>
<comment type="caution">
    <text evidence="2">The sequence shown here is derived from an EMBL/GenBank/DDBJ whole genome shotgun (WGS) entry which is preliminary data.</text>
</comment>
<evidence type="ECO:0000256" key="1">
    <source>
        <dbReference type="ARBA" id="ARBA00010617"/>
    </source>
</evidence>
<dbReference type="PRINTS" id="PR00359">
    <property type="entry name" value="BP450"/>
</dbReference>
<dbReference type="Pfam" id="PF00067">
    <property type="entry name" value="p450"/>
    <property type="match status" value="1"/>
</dbReference>
<protein>
    <submittedName>
        <fullName evidence="2">Cytochrome P450</fullName>
    </submittedName>
</protein>
<dbReference type="RefSeq" id="WP_344929158.1">
    <property type="nucleotide sequence ID" value="NZ_BAAAYK010000038.1"/>
</dbReference>
<evidence type="ECO:0000313" key="3">
    <source>
        <dbReference type="Proteomes" id="UP001500483"/>
    </source>
</evidence>
<dbReference type="Proteomes" id="UP001500483">
    <property type="component" value="Unassembled WGS sequence"/>
</dbReference>
<dbReference type="InterPro" id="IPR001128">
    <property type="entry name" value="Cyt_P450"/>
</dbReference>
<comment type="similarity">
    <text evidence="1">Belongs to the cytochrome P450 family.</text>
</comment>
<accession>A0ABP6RUY6</accession>
<sequence>MTDPFTAPDPFAALAELRAAGPVHRVSTPDGPGAWLVTRYAEVRAALGDQRLALDRSRSHGGDYAGFDLPPQLDAHLLNSDPPRHTRLRRQIAPSFTAQRVRELAPQVREVAERLAAALPDEVDLVTEYAVPLPVRVIAELLPLPEQARAEFTGWADSLLRHSPGAEPRARDTMRDMRRIIGGALGSTPPAESLLAGLLAARAGGRLDDDELTSMVFYLLFVWYEIMVHAVSSAVLRLLGAEPALLDPGVEEVLRFHPPQLLAAPRYPLSDLEIGGVPVRAGDTLLLSLASANRDERVFADAAVFRPERSPNPHLSLGHGIHSCPASALTRVIAASAVRALRARRPELSPAAPADSAAWRGNFRHRGPAELVARVRR</sequence>
<keyword evidence="3" id="KW-1185">Reference proteome</keyword>
<dbReference type="PANTHER" id="PTHR46696">
    <property type="entry name" value="P450, PUTATIVE (EUROFUNG)-RELATED"/>
    <property type="match status" value="1"/>
</dbReference>
<proteinExistence type="inferred from homology"/>
<dbReference type="InterPro" id="IPR036396">
    <property type="entry name" value="Cyt_P450_sf"/>
</dbReference>
<organism evidence="2 3">
    <name type="scientific">Saccharopolyspora gregorii</name>
    <dbReference type="NCBI Taxonomy" id="33914"/>
    <lineage>
        <taxon>Bacteria</taxon>
        <taxon>Bacillati</taxon>
        <taxon>Actinomycetota</taxon>
        <taxon>Actinomycetes</taxon>
        <taxon>Pseudonocardiales</taxon>
        <taxon>Pseudonocardiaceae</taxon>
        <taxon>Saccharopolyspora</taxon>
    </lineage>
</organism>